<dbReference type="InterPro" id="IPR004692">
    <property type="entry name" value="SecG"/>
</dbReference>
<organism evidence="10 11">
    <name type="scientific">Candidatus Nealsonbacteria bacterium CG01_land_8_20_14_3_00_12</name>
    <dbReference type="NCBI Taxonomy" id="1974697"/>
    <lineage>
        <taxon>Bacteria</taxon>
        <taxon>Candidatus Nealsoniibacteriota</taxon>
    </lineage>
</organism>
<feature type="transmembrane region" description="Helical" evidence="9">
    <location>
        <begin position="6"/>
        <end position="22"/>
    </location>
</feature>
<keyword evidence="8 9" id="KW-0472">Membrane</keyword>
<protein>
    <recommendedName>
        <fullName evidence="9">Protein-export membrane protein SecG</fullName>
    </recommendedName>
</protein>
<dbReference type="AlphaFoldDB" id="A0A2M7EC24"/>
<dbReference type="GO" id="GO:0015450">
    <property type="term" value="F:protein-transporting ATPase activity"/>
    <property type="evidence" value="ECO:0007669"/>
    <property type="project" value="UniProtKB-UniRule"/>
</dbReference>
<reference evidence="11" key="1">
    <citation type="submission" date="2017-09" db="EMBL/GenBank/DDBJ databases">
        <title>Depth-based differentiation of microbial function through sediment-hosted aquifers and enrichment of novel symbionts in the deep terrestrial subsurface.</title>
        <authorList>
            <person name="Probst A.J."/>
            <person name="Ladd B."/>
            <person name="Jarett J.K."/>
            <person name="Geller-Mcgrath D.E."/>
            <person name="Sieber C.M.K."/>
            <person name="Emerson J.B."/>
            <person name="Anantharaman K."/>
            <person name="Thomas B.C."/>
            <person name="Malmstrom R."/>
            <person name="Stieglmeier M."/>
            <person name="Klingl A."/>
            <person name="Woyke T."/>
            <person name="Ryan C.M."/>
            <person name="Banfield J.F."/>
        </authorList>
    </citation>
    <scope>NUCLEOTIDE SEQUENCE [LARGE SCALE GENOMIC DNA]</scope>
</reference>
<proteinExistence type="inferred from homology"/>
<comment type="similarity">
    <text evidence="2 9">Belongs to the SecG family.</text>
</comment>
<evidence type="ECO:0000256" key="8">
    <source>
        <dbReference type="ARBA" id="ARBA00023136"/>
    </source>
</evidence>
<dbReference type="NCBIfam" id="TIGR00810">
    <property type="entry name" value="secG"/>
    <property type="match status" value="1"/>
</dbReference>
<comment type="subcellular location">
    <subcellularLocation>
        <location evidence="9">Cell membrane</location>
        <topology evidence="9">Multi-pass membrane protein</topology>
    </subcellularLocation>
    <subcellularLocation>
        <location evidence="1">Membrane</location>
        <topology evidence="1">Multi-pass membrane protein</topology>
    </subcellularLocation>
</comment>
<accession>A0A2M7EC24</accession>
<keyword evidence="5 9" id="KW-0653">Protein transport</keyword>
<evidence type="ECO:0000313" key="10">
    <source>
        <dbReference type="EMBL" id="PIV65255.1"/>
    </source>
</evidence>
<dbReference type="GO" id="GO:0009306">
    <property type="term" value="P:protein secretion"/>
    <property type="evidence" value="ECO:0007669"/>
    <property type="project" value="UniProtKB-UniRule"/>
</dbReference>
<comment type="caution">
    <text evidence="10">The sequence shown here is derived from an EMBL/GenBank/DDBJ whole genome shotgun (WGS) entry which is preliminary data.</text>
</comment>
<feature type="transmembrane region" description="Helical" evidence="9">
    <location>
        <begin position="50"/>
        <end position="70"/>
    </location>
</feature>
<dbReference type="GO" id="GO:0005886">
    <property type="term" value="C:plasma membrane"/>
    <property type="evidence" value="ECO:0007669"/>
    <property type="project" value="UniProtKB-SubCell"/>
</dbReference>
<evidence type="ECO:0000256" key="7">
    <source>
        <dbReference type="ARBA" id="ARBA00023010"/>
    </source>
</evidence>
<evidence type="ECO:0000256" key="5">
    <source>
        <dbReference type="ARBA" id="ARBA00022927"/>
    </source>
</evidence>
<evidence type="ECO:0000256" key="6">
    <source>
        <dbReference type="ARBA" id="ARBA00022989"/>
    </source>
</evidence>
<evidence type="ECO:0000256" key="2">
    <source>
        <dbReference type="ARBA" id="ARBA00008445"/>
    </source>
</evidence>
<dbReference type="Proteomes" id="UP000230766">
    <property type="component" value="Unassembled WGS sequence"/>
</dbReference>
<keyword evidence="4 9" id="KW-0812">Transmembrane</keyword>
<sequence length="71" mass="7869">MEKFLPILQIIVSVFLIICILFQQRGTALGSAFGGEGGFYATRRGIQKKILWATYFLGAAFVILALLNLVF</sequence>
<keyword evidence="9" id="KW-1003">Cell membrane</keyword>
<comment type="function">
    <text evidence="9">Involved in protein export. Participates in an early event of protein translocation.</text>
</comment>
<evidence type="ECO:0000256" key="3">
    <source>
        <dbReference type="ARBA" id="ARBA00022448"/>
    </source>
</evidence>
<evidence type="ECO:0000256" key="4">
    <source>
        <dbReference type="ARBA" id="ARBA00022692"/>
    </source>
</evidence>
<keyword evidence="3 9" id="KW-0813">Transport</keyword>
<dbReference type="Pfam" id="PF03840">
    <property type="entry name" value="SecG"/>
    <property type="match status" value="1"/>
</dbReference>
<name>A0A2M7EC24_9BACT</name>
<evidence type="ECO:0000313" key="11">
    <source>
        <dbReference type="Proteomes" id="UP000230766"/>
    </source>
</evidence>
<evidence type="ECO:0000256" key="9">
    <source>
        <dbReference type="RuleBase" id="RU365087"/>
    </source>
</evidence>
<keyword evidence="7 9" id="KW-0811">Translocation</keyword>
<evidence type="ECO:0000256" key="1">
    <source>
        <dbReference type="ARBA" id="ARBA00004141"/>
    </source>
</evidence>
<gene>
    <name evidence="10" type="primary">secG</name>
    <name evidence="10" type="ORF">COS09_00520</name>
</gene>
<dbReference type="EMBL" id="PETJ01000014">
    <property type="protein sequence ID" value="PIV65255.1"/>
    <property type="molecule type" value="Genomic_DNA"/>
</dbReference>
<keyword evidence="6 9" id="KW-1133">Transmembrane helix</keyword>